<keyword evidence="5 6" id="KW-0472">Membrane</keyword>
<evidence type="ECO:0000256" key="2">
    <source>
        <dbReference type="ARBA" id="ARBA00022448"/>
    </source>
</evidence>
<dbReference type="PANTHER" id="PTHR45649:SF26">
    <property type="entry name" value="OS04G0435100 PROTEIN"/>
    <property type="match status" value="1"/>
</dbReference>
<protein>
    <submittedName>
        <fullName evidence="7">Amino acid permease</fullName>
    </submittedName>
</protein>
<dbReference type="GO" id="GO:0022857">
    <property type="term" value="F:transmembrane transporter activity"/>
    <property type="evidence" value="ECO:0007669"/>
    <property type="project" value="InterPro"/>
</dbReference>
<feature type="transmembrane region" description="Helical" evidence="6">
    <location>
        <begin position="61"/>
        <end position="83"/>
    </location>
</feature>
<dbReference type="AlphaFoldDB" id="A0A076EVG9"/>
<proteinExistence type="predicted"/>
<dbReference type="GeneID" id="69893498"/>
<dbReference type="eggNOG" id="COG0531">
    <property type="taxonomic scope" value="Bacteria"/>
</dbReference>
<feature type="transmembrane region" description="Helical" evidence="6">
    <location>
        <begin position="104"/>
        <end position="131"/>
    </location>
</feature>
<keyword evidence="4 6" id="KW-1133">Transmembrane helix</keyword>
<keyword evidence="3 6" id="KW-0812">Transmembrane</keyword>
<dbReference type="Gene3D" id="1.20.1740.10">
    <property type="entry name" value="Amino acid/polyamine transporter I"/>
    <property type="match status" value="1"/>
</dbReference>
<evidence type="ECO:0000313" key="8">
    <source>
        <dbReference type="Proteomes" id="UP000028488"/>
    </source>
</evidence>
<feature type="transmembrane region" description="Helical" evidence="6">
    <location>
        <begin position="469"/>
        <end position="489"/>
    </location>
</feature>
<dbReference type="InterPro" id="IPR002293">
    <property type="entry name" value="AA/rel_permease1"/>
</dbReference>
<feature type="transmembrane region" description="Helical" evidence="6">
    <location>
        <begin position="315"/>
        <end position="340"/>
    </location>
</feature>
<evidence type="ECO:0000256" key="3">
    <source>
        <dbReference type="ARBA" id="ARBA00022692"/>
    </source>
</evidence>
<dbReference type="RefSeq" id="WP_005252403.1">
    <property type="nucleotide sequence ID" value="NZ_CP008947.1"/>
</dbReference>
<gene>
    <name evidence="7" type="ORF">EP51_33940</name>
</gene>
<name>A0A076EVG9_RHOOP</name>
<sequence>MTSTDNTTGDHDSGLEDFGYKESLDRSIGKFASFAAGVSYISILTGTFQLFYFGFGTAGPAYLWSWPLVFVGQLAVALCFMELAAKYPIAGSVYNWAKTLGSRIVGWSAGWLMLTASIVTLSAVVLALQLNLPRLWSGFQIVGDGTGEHDFATNAVILGTVMIGFTTVVNALGVRLMAMINSAGVFIEIIAAVLIAIILAANMTRGPQVFFSTHGYGAGESGGYLGAFLVATLASGYVMYGFDTASSLGEETVEPRRTAPKAIFRAILASFVIGGAILVFAVMAAPDLDDPKIGASDGSLQYIVEQVMWGPLGTIFLVCIVIAVTVCSLAVHTAAIRLTFAMARDNALPFGERLARVHPRTRTPVVPAVTIGVVAALILVVNIGQPHIFTVLTSIAIIMIYLAYLMVTGPMLKKRLRGEWPPRDLKEGGYFTMGKWGLPVNIVALVWGIGMALNLAWPREAVYGEPWYNTWGAFVYIGVILGFGLLWYLTTGRHHIGTLTSHCAAVVTPAPESEPNDKELAR</sequence>
<accession>A0A076EVG9</accession>
<organism evidence="7 8">
    <name type="scientific">Rhodococcus opacus</name>
    <name type="common">Nocardia opaca</name>
    <dbReference type="NCBI Taxonomy" id="37919"/>
    <lineage>
        <taxon>Bacteria</taxon>
        <taxon>Bacillati</taxon>
        <taxon>Actinomycetota</taxon>
        <taxon>Actinomycetes</taxon>
        <taxon>Mycobacteriales</taxon>
        <taxon>Nocardiaceae</taxon>
        <taxon>Rhodococcus</taxon>
    </lineage>
</organism>
<dbReference type="GO" id="GO:0016020">
    <property type="term" value="C:membrane"/>
    <property type="evidence" value="ECO:0007669"/>
    <property type="project" value="UniProtKB-SubCell"/>
</dbReference>
<dbReference type="PIRSF" id="PIRSF006060">
    <property type="entry name" value="AA_transporter"/>
    <property type="match status" value="1"/>
</dbReference>
<feature type="transmembrane region" description="Helical" evidence="6">
    <location>
        <begin position="387"/>
        <end position="407"/>
    </location>
</feature>
<reference evidence="7 8" key="1">
    <citation type="submission" date="2014-07" db="EMBL/GenBank/DDBJ databases">
        <title>Genome Sequence of Rhodococcus opacus Strain R7, a Biodegrader of Mono- and Polycyclic Aromatic Hydrocarbons.</title>
        <authorList>
            <person name="Di Gennaro P."/>
            <person name="Zampolli J."/>
            <person name="Presti I."/>
            <person name="Cappelletti M."/>
            <person name="D'Ursi P."/>
            <person name="Orro A."/>
            <person name="Mezzelani A."/>
            <person name="Milanesi L."/>
        </authorList>
    </citation>
    <scope>NUCLEOTIDE SEQUENCE [LARGE SCALE GENOMIC DNA]</scope>
    <source>
        <strain evidence="7 8">R7</strain>
    </source>
</reference>
<feature type="transmembrane region" description="Helical" evidence="6">
    <location>
        <begin position="263"/>
        <end position="285"/>
    </location>
</feature>
<keyword evidence="2" id="KW-0813">Transport</keyword>
<evidence type="ECO:0000256" key="6">
    <source>
        <dbReference type="SAM" id="Phobius"/>
    </source>
</evidence>
<dbReference type="Proteomes" id="UP000028488">
    <property type="component" value="Chromosome"/>
</dbReference>
<feature type="transmembrane region" description="Helical" evidence="6">
    <location>
        <begin position="436"/>
        <end position="457"/>
    </location>
</feature>
<dbReference type="PANTHER" id="PTHR45649">
    <property type="entry name" value="AMINO-ACID PERMEASE BAT1"/>
    <property type="match status" value="1"/>
</dbReference>
<feature type="transmembrane region" description="Helical" evidence="6">
    <location>
        <begin position="151"/>
        <end position="173"/>
    </location>
</feature>
<evidence type="ECO:0000256" key="1">
    <source>
        <dbReference type="ARBA" id="ARBA00004141"/>
    </source>
</evidence>
<dbReference type="Pfam" id="PF13520">
    <property type="entry name" value="AA_permease_2"/>
    <property type="match status" value="1"/>
</dbReference>
<feature type="transmembrane region" description="Helical" evidence="6">
    <location>
        <begin position="185"/>
        <end position="203"/>
    </location>
</feature>
<evidence type="ECO:0000256" key="5">
    <source>
        <dbReference type="ARBA" id="ARBA00023136"/>
    </source>
</evidence>
<evidence type="ECO:0000256" key="4">
    <source>
        <dbReference type="ARBA" id="ARBA00022989"/>
    </source>
</evidence>
<feature type="transmembrane region" description="Helical" evidence="6">
    <location>
        <begin position="223"/>
        <end position="242"/>
    </location>
</feature>
<feature type="transmembrane region" description="Helical" evidence="6">
    <location>
        <begin position="361"/>
        <end position="381"/>
    </location>
</feature>
<evidence type="ECO:0000313" key="7">
    <source>
        <dbReference type="EMBL" id="AII09378.1"/>
    </source>
</evidence>
<comment type="subcellular location">
    <subcellularLocation>
        <location evidence="1">Membrane</location>
        <topology evidence="1">Multi-pass membrane protein</topology>
    </subcellularLocation>
</comment>
<feature type="transmembrane region" description="Helical" evidence="6">
    <location>
        <begin position="31"/>
        <end position="55"/>
    </location>
</feature>
<dbReference type="EMBL" id="CP008947">
    <property type="protein sequence ID" value="AII09378.1"/>
    <property type="molecule type" value="Genomic_DNA"/>
</dbReference>